<evidence type="ECO:0000256" key="2">
    <source>
        <dbReference type="ARBA" id="ARBA00009772"/>
    </source>
</evidence>
<protein>
    <recommendedName>
        <fullName evidence="3 9">Flagellar biosynthetic protein FliR</fullName>
    </recommendedName>
</protein>
<organism evidence="11 12">
    <name type="scientific">Paenibacillus gansuensis</name>
    <dbReference type="NCBI Taxonomy" id="306542"/>
    <lineage>
        <taxon>Bacteria</taxon>
        <taxon>Bacillati</taxon>
        <taxon>Bacillota</taxon>
        <taxon>Bacilli</taxon>
        <taxon>Bacillales</taxon>
        <taxon>Paenibacillaceae</taxon>
        <taxon>Paenibacillus</taxon>
    </lineage>
</organism>
<accession>A0ABW5PEQ9</accession>
<keyword evidence="7 10" id="KW-0472">Membrane</keyword>
<evidence type="ECO:0000313" key="11">
    <source>
        <dbReference type="EMBL" id="MFD2613018.1"/>
    </source>
</evidence>
<evidence type="ECO:0000256" key="6">
    <source>
        <dbReference type="ARBA" id="ARBA00022989"/>
    </source>
</evidence>
<evidence type="ECO:0000256" key="5">
    <source>
        <dbReference type="ARBA" id="ARBA00022692"/>
    </source>
</evidence>
<keyword evidence="11" id="KW-0282">Flagellum</keyword>
<name>A0ABW5PEQ9_9BACL</name>
<reference evidence="12" key="1">
    <citation type="journal article" date="2019" name="Int. J. Syst. Evol. Microbiol.">
        <title>The Global Catalogue of Microorganisms (GCM) 10K type strain sequencing project: providing services to taxonomists for standard genome sequencing and annotation.</title>
        <authorList>
            <consortium name="The Broad Institute Genomics Platform"/>
            <consortium name="The Broad Institute Genome Sequencing Center for Infectious Disease"/>
            <person name="Wu L."/>
            <person name="Ma J."/>
        </authorList>
    </citation>
    <scope>NUCLEOTIDE SEQUENCE [LARGE SCALE GENOMIC DNA]</scope>
    <source>
        <strain evidence="12">KCTC 3950</strain>
    </source>
</reference>
<keyword evidence="12" id="KW-1185">Reference proteome</keyword>
<dbReference type="Pfam" id="PF01311">
    <property type="entry name" value="Bac_export_1"/>
    <property type="match status" value="1"/>
</dbReference>
<evidence type="ECO:0000256" key="8">
    <source>
        <dbReference type="ARBA" id="ARBA00023143"/>
    </source>
</evidence>
<evidence type="ECO:0000256" key="1">
    <source>
        <dbReference type="ARBA" id="ARBA00002578"/>
    </source>
</evidence>
<evidence type="ECO:0000256" key="4">
    <source>
        <dbReference type="ARBA" id="ARBA00022475"/>
    </source>
</evidence>
<comment type="caution">
    <text evidence="11">The sequence shown here is derived from an EMBL/GenBank/DDBJ whole genome shotgun (WGS) entry which is preliminary data.</text>
</comment>
<feature type="transmembrane region" description="Helical" evidence="10">
    <location>
        <begin position="38"/>
        <end position="55"/>
    </location>
</feature>
<dbReference type="Proteomes" id="UP001597541">
    <property type="component" value="Unassembled WGS sequence"/>
</dbReference>
<evidence type="ECO:0000256" key="3">
    <source>
        <dbReference type="ARBA" id="ARBA00021717"/>
    </source>
</evidence>
<evidence type="ECO:0000256" key="7">
    <source>
        <dbReference type="ARBA" id="ARBA00023136"/>
    </source>
</evidence>
<dbReference type="EMBL" id="JBHUME010000007">
    <property type="protein sequence ID" value="MFD2613018.1"/>
    <property type="molecule type" value="Genomic_DNA"/>
</dbReference>
<dbReference type="PANTHER" id="PTHR30065">
    <property type="entry name" value="FLAGELLAR BIOSYNTHETIC PROTEIN FLIR"/>
    <property type="match status" value="1"/>
</dbReference>
<dbReference type="InterPro" id="IPR006303">
    <property type="entry name" value="FliR"/>
</dbReference>
<proteinExistence type="inferred from homology"/>
<gene>
    <name evidence="11" type="primary">fliR</name>
    <name evidence="11" type="ORF">ACFSUF_11345</name>
</gene>
<feature type="transmembrane region" description="Helical" evidence="10">
    <location>
        <begin position="210"/>
        <end position="234"/>
    </location>
</feature>
<evidence type="ECO:0000256" key="9">
    <source>
        <dbReference type="NCBIfam" id="TIGR01400"/>
    </source>
</evidence>
<keyword evidence="11" id="KW-0969">Cilium</keyword>
<dbReference type="PANTHER" id="PTHR30065:SF1">
    <property type="entry name" value="SURFACE PRESENTATION OF ANTIGENS PROTEIN SPAR"/>
    <property type="match status" value="1"/>
</dbReference>
<feature type="transmembrane region" description="Helical" evidence="10">
    <location>
        <begin position="6"/>
        <end position="26"/>
    </location>
</feature>
<dbReference type="RefSeq" id="WP_377603159.1">
    <property type="nucleotide sequence ID" value="NZ_JBHUME010000007.1"/>
</dbReference>
<comment type="subcellular location">
    <subcellularLocation>
        <location evidence="10">Cell membrane</location>
        <topology evidence="10">Multi-pass membrane protein</topology>
    </subcellularLocation>
    <subcellularLocation>
        <location evidence="10">Bacterial flagellum basal body</location>
    </subcellularLocation>
</comment>
<keyword evidence="8 10" id="KW-0975">Bacterial flagellum</keyword>
<keyword evidence="6 10" id="KW-1133">Transmembrane helix</keyword>
<keyword evidence="4 10" id="KW-1003">Cell membrane</keyword>
<keyword evidence="5 10" id="KW-0812">Transmembrane</keyword>
<dbReference type="PRINTS" id="PR00953">
    <property type="entry name" value="TYPE3IMRPROT"/>
</dbReference>
<feature type="transmembrane region" description="Helical" evidence="10">
    <location>
        <begin position="117"/>
        <end position="139"/>
    </location>
</feature>
<dbReference type="NCBIfam" id="TIGR01400">
    <property type="entry name" value="fliR"/>
    <property type="match status" value="1"/>
</dbReference>
<sequence length="261" mass="28920">MLQTYFPVFLLIFCRITSFFVVAPIFSMRGLPSQVKIGLAFFVSVLILLNQYGTVTVETDATYVLSIAREILAGLLLGFLAYLFFTVVQIAGSFIDLQMGFGIANVIDPMTGAQSPIFGNFKFMISILIFLSINGHLLLLEGLIQSYQWVPLNSTLFQQMYSGHITDFLIRTFSETFKLAFQMSAPIVVAMFLTDVALGLLARTVPQMNIFVVGVPLKILVGLLMLLLLIPGFISQFEHVFASMFEGMRSLLQLMGGQPAP</sequence>
<keyword evidence="11" id="KW-0966">Cell projection</keyword>
<comment type="similarity">
    <text evidence="2 10">Belongs to the FliR/MopE/SpaR family.</text>
</comment>
<comment type="function">
    <text evidence="1 10">Role in flagellar biosynthesis.</text>
</comment>
<feature type="transmembrane region" description="Helical" evidence="10">
    <location>
        <begin position="179"/>
        <end position="198"/>
    </location>
</feature>
<evidence type="ECO:0000256" key="10">
    <source>
        <dbReference type="RuleBase" id="RU362071"/>
    </source>
</evidence>
<feature type="transmembrane region" description="Helical" evidence="10">
    <location>
        <begin position="75"/>
        <end position="97"/>
    </location>
</feature>
<dbReference type="InterPro" id="IPR002010">
    <property type="entry name" value="T3SS_IM_R"/>
</dbReference>
<evidence type="ECO:0000313" key="12">
    <source>
        <dbReference type="Proteomes" id="UP001597541"/>
    </source>
</evidence>